<feature type="transmembrane region" description="Helical" evidence="5">
    <location>
        <begin position="20"/>
        <end position="40"/>
    </location>
</feature>
<comment type="caution">
    <text evidence="6">The sequence shown here is derived from an EMBL/GenBank/DDBJ whole genome shotgun (WGS) entry which is preliminary data.</text>
</comment>
<name>A0A432W4V1_9GAMM</name>
<keyword evidence="3 5" id="KW-1133">Transmembrane helix</keyword>
<dbReference type="OrthoDB" id="9811969at2"/>
<evidence type="ECO:0000256" key="4">
    <source>
        <dbReference type="ARBA" id="ARBA00023136"/>
    </source>
</evidence>
<dbReference type="Gene3D" id="1.20.120.1630">
    <property type="match status" value="1"/>
</dbReference>
<evidence type="ECO:0000256" key="2">
    <source>
        <dbReference type="ARBA" id="ARBA00022692"/>
    </source>
</evidence>
<feature type="transmembrane region" description="Helical" evidence="5">
    <location>
        <begin position="72"/>
        <end position="95"/>
    </location>
</feature>
<evidence type="ECO:0000313" key="6">
    <source>
        <dbReference type="EMBL" id="RUO24533.1"/>
    </source>
</evidence>
<dbReference type="GO" id="GO:0008168">
    <property type="term" value="F:methyltransferase activity"/>
    <property type="evidence" value="ECO:0007669"/>
    <property type="project" value="UniProtKB-KW"/>
</dbReference>
<keyword evidence="7" id="KW-1185">Reference proteome</keyword>
<evidence type="ECO:0000256" key="1">
    <source>
        <dbReference type="ARBA" id="ARBA00004127"/>
    </source>
</evidence>
<evidence type="ECO:0000313" key="7">
    <source>
        <dbReference type="Proteomes" id="UP000288293"/>
    </source>
</evidence>
<keyword evidence="6" id="KW-0808">Transferase</keyword>
<organism evidence="6 7">
    <name type="scientific">Aliidiomarina minuta</name>
    <dbReference type="NCBI Taxonomy" id="880057"/>
    <lineage>
        <taxon>Bacteria</taxon>
        <taxon>Pseudomonadati</taxon>
        <taxon>Pseudomonadota</taxon>
        <taxon>Gammaproteobacteria</taxon>
        <taxon>Alteromonadales</taxon>
        <taxon>Idiomarinaceae</taxon>
        <taxon>Aliidiomarina</taxon>
    </lineage>
</organism>
<evidence type="ECO:0000256" key="3">
    <source>
        <dbReference type="ARBA" id="ARBA00022989"/>
    </source>
</evidence>
<keyword evidence="4 5" id="KW-0472">Membrane</keyword>
<accession>A0A432W4V1</accession>
<keyword evidence="2 5" id="KW-0812">Transmembrane</keyword>
<dbReference type="AlphaFoldDB" id="A0A432W4V1"/>
<reference evidence="6 7" key="1">
    <citation type="journal article" date="2011" name="Front. Microbiol.">
        <title>Genomic signatures of strain selection and enhancement in Bacillus atrophaeus var. globigii, a historical biowarfare simulant.</title>
        <authorList>
            <person name="Gibbons H.S."/>
            <person name="Broomall S.M."/>
            <person name="McNew L.A."/>
            <person name="Daligault H."/>
            <person name="Chapman C."/>
            <person name="Bruce D."/>
            <person name="Karavis M."/>
            <person name="Krepps M."/>
            <person name="McGregor P.A."/>
            <person name="Hong C."/>
            <person name="Park K.H."/>
            <person name="Akmal A."/>
            <person name="Feldman A."/>
            <person name="Lin J.S."/>
            <person name="Chang W.E."/>
            <person name="Higgs B.W."/>
            <person name="Demirev P."/>
            <person name="Lindquist J."/>
            <person name="Liem A."/>
            <person name="Fochler E."/>
            <person name="Read T.D."/>
            <person name="Tapia R."/>
            <person name="Johnson S."/>
            <person name="Bishop-Lilly K.A."/>
            <person name="Detter C."/>
            <person name="Han C."/>
            <person name="Sozhamannan S."/>
            <person name="Rosenzweig C.N."/>
            <person name="Skowronski E.W."/>
        </authorList>
    </citation>
    <scope>NUCLEOTIDE SEQUENCE [LARGE SCALE GENOMIC DNA]</scope>
    <source>
        <strain evidence="6 7">MLST1</strain>
    </source>
</reference>
<dbReference type="GO" id="GO:0032259">
    <property type="term" value="P:methylation"/>
    <property type="evidence" value="ECO:0007669"/>
    <property type="project" value="UniProtKB-KW"/>
</dbReference>
<protein>
    <submittedName>
        <fullName evidence="6">Isoprenylcysteine carboxylmethyltransferase family protein</fullName>
    </submittedName>
</protein>
<comment type="subcellular location">
    <subcellularLocation>
        <location evidence="1">Endomembrane system</location>
        <topology evidence="1">Multi-pass membrane protein</topology>
    </subcellularLocation>
</comment>
<keyword evidence="6" id="KW-0489">Methyltransferase</keyword>
<dbReference type="Pfam" id="PF04191">
    <property type="entry name" value="PEMT"/>
    <property type="match status" value="1"/>
</dbReference>
<sequence>MWILALLFPQLNVPFTGSVGVATVIASIGIAVAVLGVLEFRKADTTVDPRFPDRSSQLVASGVYRLSRNPMYLGFLLILFGWAWYLMSLLAFLWLPLFVVYMNRFQIQPEERYMVHKFGEEFHAYTARVRRWI</sequence>
<dbReference type="PANTHER" id="PTHR12714:SF24">
    <property type="entry name" value="SLR1182 PROTEIN"/>
    <property type="match status" value="1"/>
</dbReference>
<evidence type="ECO:0000256" key="5">
    <source>
        <dbReference type="SAM" id="Phobius"/>
    </source>
</evidence>
<dbReference type="InterPro" id="IPR007318">
    <property type="entry name" value="Phopholipid_MeTrfase"/>
</dbReference>
<dbReference type="EMBL" id="PIPL01000002">
    <property type="protein sequence ID" value="RUO24533.1"/>
    <property type="molecule type" value="Genomic_DNA"/>
</dbReference>
<dbReference type="GO" id="GO:0012505">
    <property type="term" value="C:endomembrane system"/>
    <property type="evidence" value="ECO:0007669"/>
    <property type="project" value="UniProtKB-SubCell"/>
</dbReference>
<dbReference type="Proteomes" id="UP000288293">
    <property type="component" value="Unassembled WGS sequence"/>
</dbReference>
<gene>
    <name evidence="6" type="ORF">CWE09_10890</name>
</gene>
<dbReference type="PANTHER" id="PTHR12714">
    <property type="entry name" value="PROTEIN-S ISOPRENYLCYSTEINE O-METHYLTRANSFERASE"/>
    <property type="match status" value="1"/>
</dbReference>
<proteinExistence type="predicted"/>